<sequence>MENLHQNQQTNSHGQSEPSISDKPGYRFTFIEKSTEQIPRRKCVYIKEELVDIIGRLAAVKPGHKITIGAYISTVLEHHLEFHREDIECYYKENMPNTLL</sequence>
<evidence type="ECO:0000313" key="2">
    <source>
        <dbReference type="EMBL" id="SBW10399.1"/>
    </source>
</evidence>
<reference evidence="2" key="1">
    <citation type="submission" date="2016-04" db="EMBL/GenBank/DDBJ databases">
        <authorList>
            <person name="Evans L.H."/>
            <person name="Alamgir A."/>
            <person name="Owens N."/>
            <person name="Weber N.D."/>
            <person name="Virtaneva K."/>
            <person name="Barbian K."/>
            <person name="Babar A."/>
            <person name="Rosenke K."/>
        </authorList>
    </citation>
    <scope>NUCLEOTIDE SEQUENCE</scope>
    <source>
        <strain evidence="2">86-2</strain>
    </source>
</reference>
<evidence type="ECO:0008006" key="3">
    <source>
        <dbReference type="Google" id="ProtNLM"/>
    </source>
</evidence>
<proteinExistence type="predicted"/>
<dbReference type="AlphaFoldDB" id="A0A212KFG1"/>
<feature type="region of interest" description="Disordered" evidence="1">
    <location>
        <begin position="1"/>
        <end position="25"/>
    </location>
</feature>
<protein>
    <recommendedName>
        <fullName evidence="3">DUF3408 domain-containing protein</fullName>
    </recommendedName>
</protein>
<organism evidence="2">
    <name type="scientific">uncultured Dysgonomonas sp</name>
    <dbReference type="NCBI Taxonomy" id="206096"/>
    <lineage>
        <taxon>Bacteria</taxon>
        <taxon>Pseudomonadati</taxon>
        <taxon>Bacteroidota</taxon>
        <taxon>Bacteroidia</taxon>
        <taxon>Bacteroidales</taxon>
        <taxon>Dysgonomonadaceae</taxon>
        <taxon>Dysgonomonas</taxon>
        <taxon>environmental samples</taxon>
    </lineage>
</organism>
<evidence type="ECO:0000256" key="1">
    <source>
        <dbReference type="SAM" id="MobiDB-lite"/>
    </source>
</evidence>
<dbReference type="RefSeq" id="WP_296952632.1">
    <property type="nucleotide sequence ID" value="NZ_LT599021.1"/>
</dbReference>
<gene>
    <name evidence="2" type="ORF">KL86DYS2_20067</name>
</gene>
<feature type="compositionally biased region" description="Polar residues" evidence="1">
    <location>
        <begin position="1"/>
        <end position="19"/>
    </location>
</feature>
<accession>A0A212KFG1</accession>
<name>A0A212KFG1_9BACT</name>
<dbReference type="EMBL" id="FLUL01000002">
    <property type="protein sequence ID" value="SBW10399.1"/>
    <property type="molecule type" value="Genomic_DNA"/>
</dbReference>
<dbReference type="InterPro" id="IPR021823">
    <property type="entry name" value="DUF3408"/>
</dbReference>
<dbReference type="Pfam" id="PF11888">
    <property type="entry name" value="DUF3408"/>
    <property type="match status" value="1"/>
</dbReference>